<dbReference type="AlphaFoldDB" id="A0A4Y7TI76"/>
<dbReference type="InterPro" id="IPR029069">
    <property type="entry name" value="HotDog_dom_sf"/>
</dbReference>
<dbReference type="PANTHER" id="PTHR31793">
    <property type="entry name" value="4-HYDROXYBENZOYL-COA THIOESTERASE FAMILY MEMBER"/>
    <property type="match status" value="1"/>
</dbReference>
<dbReference type="PANTHER" id="PTHR31793:SF39">
    <property type="entry name" value="THIOESTERASE_THIOL ESTER DEHYDRASE-ISOMERASE"/>
    <property type="match status" value="1"/>
</dbReference>
<reference evidence="1 2" key="1">
    <citation type="journal article" date="2019" name="Nat. Ecol. Evol.">
        <title>Megaphylogeny resolves global patterns of mushroom evolution.</title>
        <authorList>
            <person name="Varga T."/>
            <person name="Krizsan K."/>
            <person name="Foldi C."/>
            <person name="Dima B."/>
            <person name="Sanchez-Garcia M."/>
            <person name="Sanchez-Ramirez S."/>
            <person name="Szollosi G.J."/>
            <person name="Szarkandi J.G."/>
            <person name="Papp V."/>
            <person name="Albert L."/>
            <person name="Andreopoulos W."/>
            <person name="Angelini C."/>
            <person name="Antonin V."/>
            <person name="Barry K.W."/>
            <person name="Bougher N.L."/>
            <person name="Buchanan P."/>
            <person name="Buyck B."/>
            <person name="Bense V."/>
            <person name="Catcheside P."/>
            <person name="Chovatia M."/>
            <person name="Cooper J."/>
            <person name="Damon W."/>
            <person name="Desjardin D."/>
            <person name="Finy P."/>
            <person name="Geml J."/>
            <person name="Haridas S."/>
            <person name="Hughes K."/>
            <person name="Justo A."/>
            <person name="Karasinski D."/>
            <person name="Kautmanova I."/>
            <person name="Kiss B."/>
            <person name="Kocsube S."/>
            <person name="Kotiranta H."/>
            <person name="LaButti K.M."/>
            <person name="Lechner B.E."/>
            <person name="Liimatainen K."/>
            <person name="Lipzen A."/>
            <person name="Lukacs Z."/>
            <person name="Mihaltcheva S."/>
            <person name="Morgado L.N."/>
            <person name="Niskanen T."/>
            <person name="Noordeloos M.E."/>
            <person name="Ohm R.A."/>
            <person name="Ortiz-Santana B."/>
            <person name="Ovrebo C."/>
            <person name="Racz N."/>
            <person name="Riley R."/>
            <person name="Savchenko A."/>
            <person name="Shiryaev A."/>
            <person name="Soop K."/>
            <person name="Spirin V."/>
            <person name="Szebenyi C."/>
            <person name="Tomsovsky M."/>
            <person name="Tulloss R.E."/>
            <person name="Uehling J."/>
            <person name="Grigoriev I.V."/>
            <person name="Vagvolgyi C."/>
            <person name="Papp T."/>
            <person name="Martin F.M."/>
            <person name="Miettinen O."/>
            <person name="Hibbett D.S."/>
            <person name="Nagy L.G."/>
        </authorList>
    </citation>
    <scope>NUCLEOTIDE SEQUENCE [LARGE SCALE GENOMIC DNA]</scope>
    <source>
        <strain evidence="1 2">FP101781</strain>
    </source>
</reference>
<proteinExistence type="predicted"/>
<comment type="caution">
    <text evidence="1">The sequence shown here is derived from an EMBL/GenBank/DDBJ whole genome shotgun (WGS) entry which is preliminary data.</text>
</comment>
<keyword evidence="2" id="KW-1185">Reference proteome</keyword>
<sequence>MLSRTLSFKSVLGKASHCGHSRLCKGFPAYFSTTSGDSSALADARAVFLNAGFDPTSFREQHIAWGDQDPFQHVNNVRYARFFESARIQWMMSLGEEWGGRAQAENMIRGKGLSLILKTMEIQFRRPVTFPDTLLIGYAPLPLESDDTTAFEVTGSAYSLGQRKFVTHTKETLVWYNYDELRKDVPPKEALDILVSRVRNVKSGRLHPR</sequence>
<organism evidence="1 2">
    <name type="scientific">Coprinellus micaceus</name>
    <name type="common">Glistening ink-cap mushroom</name>
    <name type="synonym">Coprinus micaceus</name>
    <dbReference type="NCBI Taxonomy" id="71717"/>
    <lineage>
        <taxon>Eukaryota</taxon>
        <taxon>Fungi</taxon>
        <taxon>Dikarya</taxon>
        <taxon>Basidiomycota</taxon>
        <taxon>Agaricomycotina</taxon>
        <taxon>Agaricomycetes</taxon>
        <taxon>Agaricomycetidae</taxon>
        <taxon>Agaricales</taxon>
        <taxon>Agaricineae</taxon>
        <taxon>Psathyrellaceae</taxon>
        <taxon>Coprinellus</taxon>
    </lineage>
</organism>
<accession>A0A4Y7TI76</accession>
<evidence type="ECO:0000313" key="1">
    <source>
        <dbReference type="EMBL" id="TEB33262.1"/>
    </source>
</evidence>
<dbReference type="Gene3D" id="3.10.129.10">
    <property type="entry name" value="Hotdog Thioesterase"/>
    <property type="match status" value="1"/>
</dbReference>
<dbReference type="EMBL" id="QPFP01000013">
    <property type="protein sequence ID" value="TEB33262.1"/>
    <property type="molecule type" value="Genomic_DNA"/>
</dbReference>
<protein>
    <recommendedName>
        <fullName evidence="3">Thioesterase/thiol ester dehydrase-isomerase</fullName>
    </recommendedName>
</protein>
<dbReference type="Proteomes" id="UP000298030">
    <property type="component" value="Unassembled WGS sequence"/>
</dbReference>
<evidence type="ECO:0008006" key="3">
    <source>
        <dbReference type="Google" id="ProtNLM"/>
    </source>
</evidence>
<dbReference type="OrthoDB" id="5538558at2759"/>
<dbReference type="InterPro" id="IPR050563">
    <property type="entry name" value="4-hydroxybenzoyl-CoA_TE"/>
</dbReference>
<dbReference type="CDD" id="cd00586">
    <property type="entry name" value="4HBT"/>
    <property type="match status" value="1"/>
</dbReference>
<dbReference type="GO" id="GO:0047617">
    <property type="term" value="F:fatty acyl-CoA hydrolase activity"/>
    <property type="evidence" value="ECO:0007669"/>
    <property type="project" value="TreeGrafter"/>
</dbReference>
<dbReference type="SUPFAM" id="SSF54637">
    <property type="entry name" value="Thioesterase/thiol ester dehydrase-isomerase"/>
    <property type="match status" value="1"/>
</dbReference>
<evidence type="ECO:0000313" key="2">
    <source>
        <dbReference type="Proteomes" id="UP000298030"/>
    </source>
</evidence>
<gene>
    <name evidence="1" type="ORF">FA13DRAFT_1731034</name>
</gene>
<dbReference type="Pfam" id="PF13279">
    <property type="entry name" value="4HBT_2"/>
    <property type="match status" value="1"/>
</dbReference>
<name>A0A4Y7TI76_COPMI</name>